<dbReference type="WBParaSite" id="PSAMB.scaffold1200size34471.g11627.t1">
    <property type="protein sequence ID" value="PSAMB.scaffold1200size34471.g11627.t1"/>
    <property type="gene ID" value="PSAMB.scaffold1200size34471.g11627"/>
</dbReference>
<evidence type="ECO:0000313" key="2">
    <source>
        <dbReference type="Proteomes" id="UP000887566"/>
    </source>
</evidence>
<evidence type="ECO:0000256" key="1">
    <source>
        <dbReference type="SAM" id="MobiDB-lite"/>
    </source>
</evidence>
<keyword evidence="2" id="KW-1185">Reference proteome</keyword>
<evidence type="ECO:0000313" key="3">
    <source>
        <dbReference type="WBParaSite" id="PSAMB.scaffold1200size34471.g11627.t1"/>
    </source>
</evidence>
<feature type="region of interest" description="Disordered" evidence="1">
    <location>
        <begin position="69"/>
        <end position="93"/>
    </location>
</feature>
<dbReference type="AlphaFoldDB" id="A0A914UTE5"/>
<accession>A0A914UTE5</accession>
<proteinExistence type="predicted"/>
<reference evidence="3" key="1">
    <citation type="submission" date="2022-11" db="UniProtKB">
        <authorList>
            <consortium name="WormBaseParasite"/>
        </authorList>
    </citation>
    <scope>IDENTIFICATION</scope>
</reference>
<organism evidence="2 3">
    <name type="scientific">Plectus sambesii</name>
    <dbReference type="NCBI Taxonomy" id="2011161"/>
    <lineage>
        <taxon>Eukaryota</taxon>
        <taxon>Metazoa</taxon>
        <taxon>Ecdysozoa</taxon>
        <taxon>Nematoda</taxon>
        <taxon>Chromadorea</taxon>
        <taxon>Plectida</taxon>
        <taxon>Plectina</taxon>
        <taxon>Plectoidea</taxon>
        <taxon>Plectidae</taxon>
        <taxon>Plectus</taxon>
    </lineage>
</organism>
<sequence length="93" mass="9736">MICDRPPIRRAAKGPFIANNAHRTETQTLPIREKGDKEGGACPAEIIKGRRDAGVAGRSFEPASELLESWSLTSAKSKSGGGAGDSEVAPSTD</sequence>
<protein>
    <submittedName>
        <fullName evidence="3">Uncharacterized protein</fullName>
    </submittedName>
</protein>
<name>A0A914UTE5_9BILA</name>
<dbReference type="Proteomes" id="UP000887566">
    <property type="component" value="Unplaced"/>
</dbReference>
<feature type="region of interest" description="Disordered" evidence="1">
    <location>
        <begin position="1"/>
        <end position="42"/>
    </location>
</feature>